<dbReference type="HOGENOM" id="CLU_294225_0_0_1"/>
<evidence type="ECO:0000256" key="1">
    <source>
        <dbReference type="ARBA" id="ARBA00001974"/>
    </source>
</evidence>
<dbReference type="SUPFAM" id="SSF56176">
    <property type="entry name" value="FAD-binding/transporter-associated domain-like"/>
    <property type="match status" value="1"/>
</dbReference>
<organism evidence="15 16">
    <name type="scientific">Candida maltosa (strain Xu316)</name>
    <name type="common">Yeast</name>
    <dbReference type="NCBI Taxonomy" id="1245528"/>
    <lineage>
        <taxon>Eukaryota</taxon>
        <taxon>Fungi</taxon>
        <taxon>Dikarya</taxon>
        <taxon>Ascomycota</taxon>
        <taxon>Saccharomycotina</taxon>
        <taxon>Pichiomycetes</taxon>
        <taxon>Debaryomycetaceae</taxon>
        <taxon>Candida/Lodderomyces clade</taxon>
        <taxon>Candida</taxon>
    </lineage>
</organism>
<evidence type="ECO:0000313" key="15">
    <source>
        <dbReference type="EMBL" id="EMG50874.1"/>
    </source>
</evidence>
<evidence type="ECO:0000256" key="10">
    <source>
        <dbReference type="ARBA" id="ARBA00051436"/>
    </source>
</evidence>
<keyword evidence="7" id="KW-0560">Oxidoreductase</keyword>
<keyword evidence="13" id="KW-0812">Transmembrane</keyword>
<dbReference type="eggNOG" id="KOG1231">
    <property type="taxonomic scope" value="Eukaryota"/>
</dbReference>
<dbReference type="GO" id="GO:0004458">
    <property type="term" value="F:D-lactate dehydrogenase (cytochrome) activity"/>
    <property type="evidence" value="ECO:0007669"/>
    <property type="project" value="UniProtKB-EC"/>
</dbReference>
<comment type="caution">
    <text evidence="15">The sequence shown here is derived from an EMBL/GenBank/DDBJ whole genome shotgun (WGS) entry which is preliminary data.</text>
</comment>
<dbReference type="FunFam" id="1.10.45.10:FF:000001">
    <property type="entry name" value="D-lactate dehydrogenase mitochondrial"/>
    <property type="match status" value="1"/>
</dbReference>
<dbReference type="InterPro" id="IPR021752">
    <property type="entry name" value="TF_Rrn7_Zf"/>
</dbReference>
<dbReference type="SUPFAM" id="SSF55103">
    <property type="entry name" value="FAD-linked oxidases, C-terminal domain"/>
    <property type="match status" value="1"/>
</dbReference>
<dbReference type="PANTHER" id="PTHR11748">
    <property type="entry name" value="D-LACTATE DEHYDROGENASE"/>
    <property type="match status" value="1"/>
</dbReference>
<dbReference type="InterPro" id="IPR016171">
    <property type="entry name" value="Vanillyl_alc_oxidase_C-sub2"/>
</dbReference>
<dbReference type="STRING" id="1245528.M3K7N5"/>
<dbReference type="InterPro" id="IPR004113">
    <property type="entry name" value="FAD-bd_oxidored_4_C"/>
</dbReference>
<evidence type="ECO:0000256" key="7">
    <source>
        <dbReference type="ARBA" id="ARBA00023002"/>
    </source>
</evidence>
<evidence type="ECO:0000256" key="3">
    <source>
        <dbReference type="ARBA" id="ARBA00008000"/>
    </source>
</evidence>
<dbReference type="Pfam" id="PF11781">
    <property type="entry name" value="Zn_ribbon_RRN7"/>
    <property type="match status" value="1"/>
</dbReference>
<keyword evidence="5" id="KW-0274">FAD</keyword>
<dbReference type="GO" id="GO:0071949">
    <property type="term" value="F:FAD binding"/>
    <property type="evidence" value="ECO:0007669"/>
    <property type="project" value="InterPro"/>
</dbReference>
<dbReference type="GO" id="GO:0008720">
    <property type="term" value="F:D-lactate dehydrogenase (NAD+) activity"/>
    <property type="evidence" value="ECO:0007669"/>
    <property type="project" value="TreeGrafter"/>
</dbReference>
<dbReference type="InterPro" id="IPR016164">
    <property type="entry name" value="FAD-linked_Oxase-like_C"/>
</dbReference>
<evidence type="ECO:0000256" key="6">
    <source>
        <dbReference type="ARBA" id="ARBA00022946"/>
    </source>
</evidence>
<comment type="catalytic activity">
    <reaction evidence="10">
        <text>(R)-lactate + 2 Fe(III)-[cytochrome c] = 2 Fe(II)-[cytochrome c] + pyruvate + 2 H(+)</text>
        <dbReference type="Rhea" id="RHEA:13521"/>
        <dbReference type="Rhea" id="RHEA-COMP:10350"/>
        <dbReference type="Rhea" id="RHEA-COMP:14399"/>
        <dbReference type="ChEBI" id="CHEBI:15361"/>
        <dbReference type="ChEBI" id="CHEBI:15378"/>
        <dbReference type="ChEBI" id="CHEBI:16004"/>
        <dbReference type="ChEBI" id="CHEBI:29033"/>
        <dbReference type="ChEBI" id="CHEBI:29034"/>
        <dbReference type="EC" id="1.1.2.4"/>
    </reaction>
</comment>
<evidence type="ECO:0000256" key="4">
    <source>
        <dbReference type="ARBA" id="ARBA00022630"/>
    </source>
</evidence>
<dbReference type="EMBL" id="AOGT01000095">
    <property type="protein sequence ID" value="EMG50874.1"/>
    <property type="molecule type" value="Genomic_DNA"/>
</dbReference>
<keyword evidence="16" id="KW-1185">Reference proteome</keyword>
<evidence type="ECO:0000256" key="13">
    <source>
        <dbReference type="SAM" id="Phobius"/>
    </source>
</evidence>
<keyword evidence="13" id="KW-0472">Membrane</keyword>
<feature type="compositionally biased region" description="Low complexity" evidence="12">
    <location>
        <begin position="66"/>
        <end position="75"/>
    </location>
</feature>
<dbReference type="InterPro" id="IPR006094">
    <property type="entry name" value="Oxid_FAD_bind_N"/>
</dbReference>
<dbReference type="AlphaFoldDB" id="M3K7N5"/>
<evidence type="ECO:0000256" key="5">
    <source>
        <dbReference type="ARBA" id="ARBA00022827"/>
    </source>
</evidence>
<feature type="domain" description="FAD-binding PCMH-type" evidence="14">
    <location>
        <begin position="124"/>
        <end position="307"/>
    </location>
</feature>
<evidence type="ECO:0000256" key="9">
    <source>
        <dbReference type="ARBA" id="ARBA00038897"/>
    </source>
</evidence>
<keyword evidence="13" id="KW-1133">Transmembrane helix</keyword>
<evidence type="ECO:0000256" key="2">
    <source>
        <dbReference type="ARBA" id="ARBA00004173"/>
    </source>
</evidence>
<dbReference type="PROSITE" id="PS51387">
    <property type="entry name" value="FAD_PCMH"/>
    <property type="match status" value="1"/>
</dbReference>
<dbReference type="EC" id="1.1.2.4" evidence="9"/>
<proteinExistence type="inferred from homology"/>
<keyword evidence="6" id="KW-0809">Transit peptide</keyword>
<dbReference type="GO" id="GO:1903457">
    <property type="term" value="P:lactate catabolic process"/>
    <property type="evidence" value="ECO:0007669"/>
    <property type="project" value="TreeGrafter"/>
</dbReference>
<name>M3K7N5_CANMX</name>
<dbReference type="InterPro" id="IPR036318">
    <property type="entry name" value="FAD-bd_PCMH-like_sf"/>
</dbReference>
<dbReference type="Gene3D" id="3.30.70.2740">
    <property type="match status" value="1"/>
</dbReference>
<dbReference type="Gene3D" id="3.30.465.10">
    <property type="match status" value="1"/>
</dbReference>
<evidence type="ECO:0000256" key="8">
    <source>
        <dbReference type="ARBA" id="ARBA00023128"/>
    </source>
</evidence>
<keyword evidence="4" id="KW-0285">Flavoprotein</keyword>
<dbReference type="Pfam" id="PF01565">
    <property type="entry name" value="FAD_binding_4"/>
    <property type="match status" value="1"/>
</dbReference>
<feature type="transmembrane region" description="Helical" evidence="13">
    <location>
        <begin position="32"/>
        <end position="50"/>
    </location>
</feature>
<dbReference type="Pfam" id="PF02913">
    <property type="entry name" value="FAD-oxidase_C"/>
    <property type="match status" value="1"/>
</dbReference>
<feature type="region of interest" description="Disordered" evidence="12">
    <location>
        <begin position="53"/>
        <end position="75"/>
    </location>
</feature>
<dbReference type="Gene3D" id="1.10.45.10">
    <property type="entry name" value="Vanillyl-alcohol Oxidase, Chain A, domain 4"/>
    <property type="match status" value="1"/>
</dbReference>
<dbReference type="InterPro" id="IPR048540">
    <property type="entry name" value="Rrn7_cyclin_N"/>
</dbReference>
<dbReference type="FunFam" id="3.30.465.10:FF:000014">
    <property type="entry name" value="D-lactate dehydrogenase (Cytochrome), putative"/>
    <property type="match status" value="1"/>
</dbReference>
<dbReference type="FunFam" id="3.30.70.2740:FF:000001">
    <property type="entry name" value="D-lactate dehydrogenase mitochondrial"/>
    <property type="match status" value="1"/>
</dbReference>
<sequence length="1031" mass="116323">MFPSIKRGTQSIARSFIRSNSTKVTATRNTPWLAYTLIGAGFSGVGYFIGKSLVDKPPPPQPQDRSTSPLSTLSSPEYADAKQFETGLNKILAIVGKENATFDKDVLLSHNDSFYSTHHPPDPAVQKPGAVIYPKSTEQVSEIMKIAHEYRIPIVANSGLTSLEGQNIHTRGPYSISLSFQNMNEIIAFHPDDLDIVVQPGVGWQELDDFLLSDPKGKNLKFGPDPGIGANIGGMVGTSASGTNAFKYGTMKENVVNLTVVLADGTIIKTRQRPRKSSAGYHLTRLFIGSEGTLGIVTEITLKLHVRSKYEYITVAAFPSIKDAASAAQTIISKGIQPNAMEILNETMMSFVNETSDSDKKNLETPTLFFKLGGPTVESAEEQSKLVEEIAKEHNVIKLQKSTNEEDNAELWAARRNGLWSTYQFGTKVLDDKDDVQVWTTDVAVPISKLSLVITEINDYLIQNGFDRRFSVMGHIGDGNCHFILLYNSPDYDKAHHVVDHMVERALSYEGTCTGEHGVGVGKRKYLPKELGITTIDTMRQIKLALDPRRILNPDKIFKIDPEEDLDEQLDQGTVREKPNTKQNNKKKFFLDDLLRNMSRSPWVKGPVCGTDNCRSRLYRSQDGLKICQFGHVLEGAIEINDEQDEGGGGYVQTRRLNTVSVDEYGNLASVARSNNKSIKSTSDRLIGEDAVTLYLRCLQVLLKQELNQFITLFFSEGVRKDLTLIVKKNWVKLLSSDGQTLDALDLVCLIYLSALELQAYPIYIADLIENIKSNNIPYIRTLHLIPKTMLDKLPTTYHNKLQPFSLPENGKIFKRLHSVGTRVTTTLKISLSFYFPYIFRVLSECFLLPNTPDLFISCYMLLRDTPYFEITFTSTFNQFITKFPEIYIASVIIFVIKENFQNKGFNGWLKELNQFELSNEYNSNKNAVLDWSDDKIDKYCDWIYDNIIPKKHKLNDDTNDERLNTMEKRLFQIFNLENDTNKGDEQKERGETAMYTVIQKIMQTDEQHDESNVGDLNRKLDNTFTNLLGL</sequence>
<dbReference type="Proteomes" id="UP000011777">
    <property type="component" value="Unassembled WGS sequence"/>
</dbReference>
<evidence type="ECO:0000313" key="16">
    <source>
        <dbReference type="Proteomes" id="UP000011777"/>
    </source>
</evidence>
<dbReference type="GO" id="GO:0005739">
    <property type="term" value="C:mitochondrion"/>
    <property type="evidence" value="ECO:0007669"/>
    <property type="project" value="UniProtKB-SubCell"/>
</dbReference>
<evidence type="ECO:0000259" key="14">
    <source>
        <dbReference type="PROSITE" id="PS51387"/>
    </source>
</evidence>
<comment type="similarity">
    <text evidence="3">Belongs to the FAD-binding oxidoreductase/transferase type 4 family.</text>
</comment>
<dbReference type="Pfam" id="PF20644">
    <property type="entry name" value="Rrn7_cyclin_N"/>
    <property type="match status" value="1"/>
</dbReference>
<protein>
    <recommendedName>
        <fullName evidence="9">D-lactate dehydrogenase (cytochrome)</fullName>
        <ecNumber evidence="9">1.1.2.4</ecNumber>
    </recommendedName>
    <alternativeName>
        <fullName evidence="11">D-lactate ferricytochrome C oxidoreductase</fullName>
    </alternativeName>
</protein>
<dbReference type="PANTHER" id="PTHR11748:SF111">
    <property type="entry name" value="D-LACTATE DEHYDROGENASE, MITOCHONDRIAL-RELATED"/>
    <property type="match status" value="1"/>
</dbReference>
<evidence type="ECO:0000256" key="12">
    <source>
        <dbReference type="SAM" id="MobiDB-lite"/>
    </source>
</evidence>
<dbReference type="InterPro" id="IPR016169">
    <property type="entry name" value="FAD-bd_PCMH_sub2"/>
</dbReference>
<comment type="subcellular location">
    <subcellularLocation>
        <location evidence="2">Mitochondrion</location>
    </subcellularLocation>
</comment>
<keyword evidence="8" id="KW-0496">Mitochondrion</keyword>
<dbReference type="InterPro" id="IPR016166">
    <property type="entry name" value="FAD-bd_PCMH"/>
</dbReference>
<comment type="cofactor">
    <cofactor evidence="1">
        <name>FAD</name>
        <dbReference type="ChEBI" id="CHEBI:57692"/>
    </cofactor>
</comment>
<dbReference type="OrthoDB" id="7786253at2759"/>
<reference evidence="15 16" key="1">
    <citation type="submission" date="2013-02" db="EMBL/GenBank/DDBJ databases">
        <title>Genome sequence of Candida maltosa Xu316, a potential industrial strain for xylitol and ethanol production.</title>
        <authorList>
            <person name="Yu J."/>
            <person name="Wang Q."/>
            <person name="Geng X."/>
            <person name="Bao W."/>
            <person name="He P."/>
            <person name="Cai J."/>
        </authorList>
    </citation>
    <scope>NUCLEOTIDE SEQUENCE [LARGE SCALE GENOMIC DNA]</scope>
    <source>
        <strain evidence="16">Xu316</strain>
    </source>
</reference>
<evidence type="ECO:0000256" key="11">
    <source>
        <dbReference type="ARBA" id="ARBA00083446"/>
    </source>
</evidence>
<accession>M3K7N5</accession>
<gene>
    <name evidence="15" type="ORF">G210_0239</name>
</gene>